<protein>
    <recommendedName>
        <fullName evidence="3">Cytoplasmic tRNA 2-thiolation protein 2</fullName>
    </recommendedName>
</protein>
<comment type="similarity">
    <text evidence="3">Belongs to the CTU2/NCS2 family.</text>
</comment>
<dbReference type="Proteomes" id="UP000799640">
    <property type="component" value="Unassembled WGS sequence"/>
</dbReference>
<dbReference type="GO" id="GO:0016779">
    <property type="term" value="F:nucleotidyltransferase activity"/>
    <property type="evidence" value="ECO:0007669"/>
    <property type="project" value="UniProtKB-UniRule"/>
</dbReference>
<accession>A0A6G1HRC4</accession>
<name>A0A6G1HRC4_9PEZI</name>
<keyword evidence="1 3" id="KW-0963">Cytoplasm</keyword>
<dbReference type="SUPFAM" id="SSF52402">
    <property type="entry name" value="Adenine nucleotide alpha hydrolases-like"/>
    <property type="match status" value="1"/>
</dbReference>
<evidence type="ECO:0000256" key="2">
    <source>
        <dbReference type="ARBA" id="ARBA00022694"/>
    </source>
</evidence>
<comment type="subcellular location">
    <subcellularLocation>
        <location evidence="3">Cytoplasm</location>
    </subcellularLocation>
</comment>
<dbReference type="EMBL" id="ML996699">
    <property type="protein sequence ID" value="KAF2398570.1"/>
    <property type="molecule type" value="Genomic_DNA"/>
</dbReference>
<comment type="function">
    <text evidence="3">Plays a central role in 2-thiolation of mcm(5)S(2)U at tRNA wobble positions of tRNA(Lys), tRNA(Glu) and tRNA(Gln). May act by forming a heterodimer with NCS6 that ligates sulfur from thiocarboxylated URM1 onto the uridine of tRNAs at wobble position. Prior mcm(5) tRNA modification by the elongator complex is required for 2-thiolation. May also be involved in protein urmylation.</text>
</comment>
<dbReference type="GO" id="GO:0016783">
    <property type="term" value="F:sulfurtransferase activity"/>
    <property type="evidence" value="ECO:0007669"/>
    <property type="project" value="TreeGrafter"/>
</dbReference>
<dbReference type="GO" id="GO:0005829">
    <property type="term" value="C:cytosol"/>
    <property type="evidence" value="ECO:0007669"/>
    <property type="project" value="TreeGrafter"/>
</dbReference>
<evidence type="ECO:0000256" key="1">
    <source>
        <dbReference type="ARBA" id="ARBA00022490"/>
    </source>
</evidence>
<dbReference type="InterPro" id="IPR014729">
    <property type="entry name" value="Rossmann-like_a/b/a_fold"/>
</dbReference>
<dbReference type="GO" id="GO:0002143">
    <property type="term" value="P:tRNA wobble position uridine thiolation"/>
    <property type="evidence" value="ECO:0007669"/>
    <property type="project" value="TreeGrafter"/>
</dbReference>
<feature type="region of interest" description="Disordered" evidence="4">
    <location>
        <begin position="133"/>
        <end position="171"/>
    </location>
</feature>
<dbReference type="PANTHER" id="PTHR20882:SF14">
    <property type="entry name" value="CYTOPLASMIC TRNA 2-THIOLATION PROTEIN 2"/>
    <property type="match status" value="1"/>
</dbReference>
<keyword evidence="2 3" id="KW-0819">tRNA processing</keyword>
<dbReference type="PANTHER" id="PTHR20882">
    <property type="entry name" value="CYTOPLASMIC TRNA 2-THIOLATION PROTEIN 2"/>
    <property type="match status" value="1"/>
</dbReference>
<comment type="pathway">
    <text evidence="3">tRNA modification; 5-methoxycarbonylmethyl-2-thiouridine-tRNA biosynthesis.</text>
</comment>
<dbReference type="InterPro" id="IPR019407">
    <property type="entry name" value="CTU2"/>
</dbReference>
<organism evidence="5 6">
    <name type="scientific">Trichodelitschia bisporula</name>
    <dbReference type="NCBI Taxonomy" id="703511"/>
    <lineage>
        <taxon>Eukaryota</taxon>
        <taxon>Fungi</taxon>
        <taxon>Dikarya</taxon>
        <taxon>Ascomycota</taxon>
        <taxon>Pezizomycotina</taxon>
        <taxon>Dothideomycetes</taxon>
        <taxon>Dothideomycetes incertae sedis</taxon>
        <taxon>Phaeotrichales</taxon>
        <taxon>Phaeotrichaceae</taxon>
        <taxon>Trichodelitschia</taxon>
    </lineage>
</organism>
<evidence type="ECO:0000313" key="5">
    <source>
        <dbReference type="EMBL" id="KAF2398570.1"/>
    </source>
</evidence>
<evidence type="ECO:0000256" key="4">
    <source>
        <dbReference type="SAM" id="MobiDB-lite"/>
    </source>
</evidence>
<dbReference type="GO" id="GO:0000049">
    <property type="term" value="F:tRNA binding"/>
    <property type="evidence" value="ECO:0007669"/>
    <property type="project" value="InterPro"/>
</dbReference>
<reference evidence="5" key="1">
    <citation type="journal article" date="2020" name="Stud. Mycol.">
        <title>101 Dothideomycetes genomes: a test case for predicting lifestyles and emergence of pathogens.</title>
        <authorList>
            <person name="Haridas S."/>
            <person name="Albert R."/>
            <person name="Binder M."/>
            <person name="Bloem J."/>
            <person name="Labutti K."/>
            <person name="Salamov A."/>
            <person name="Andreopoulos B."/>
            <person name="Baker S."/>
            <person name="Barry K."/>
            <person name="Bills G."/>
            <person name="Bluhm B."/>
            <person name="Cannon C."/>
            <person name="Castanera R."/>
            <person name="Culley D."/>
            <person name="Daum C."/>
            <person name="Ezra D."/>
            <person name="Gonzalez J."/>
            <person name="Henrissat B."/>
            <person name="Kuo A."/>
            <person name="Liang C."/>
            <person name="Lipzen A."/>
            <person name="Lutzoni F."/>
            <person name="Magnuson J."/>
            <person name="Mondo S."/>
            <person name="Nolan M."/>
            <person name="Ohm R."/>
            <person name="Pangilinan J."/>
            <person name="Park H.-J."/>
            <person name="Ramirez L."/>
            <person name="Alfaro M."/>
            <person name="Sun H."/>
            <person name="Tritt A."/>
            <person name="Yoshinaga Y."/>
            <person name="Zwiers L.-H."/>
            <person name="Turgeon B."/>
            <person name="Goodwin S."/>
            <person name="Spatafora J."/>
            <person name="Crous P."/>
            <person name="Grigoriev I."/>
        </authorList>
    </citation>
    <scope>NUCLEOTIDE SEQUENCE</scope>
    <source>
        <strain evidence="5">CBS 262.69</strain>
    </source>
</reference>
<proteinExistence type="inferred from homology"/>
<keyword evidence="6" id="KW-1185">Reference proteome</keyword>
<dbReference type="Pfam" id="PF10288">
    <property type="entry name" value="CTU2"/>
    <property type="match status" value="1"/>
</dbReference>
<sequence length="377" mass="40352">MTQDVCKKCSMLAAVVTVRSDPLCADCFARFVNTKVVKRMEGFRTRYATAGEERCLLLPVSFGVGSLTLLHVLDRHLVQQCERYGRTGYALRVLYVGVEGAERERLAMLREKYRHPVTVLPLAAVFESADDTDGADGVSGASEVDADADHTDDADQGNGTDKTKDTQGNSTEAAEKLTTLLAALTPTSTADVISILKTRLIANYARRTGCEAVLWGSSTTRLAETALAETAKGRGFALPWHLADGPSPYGVAFHHPLRDVLGKELTAHAEIVFPELLPLVAEEVLPRGTIDGLMRGYFASVEESYPSIVSNVVRTTGKLKPPPPGVARCALCSLPVEADQLGIYGWGGDQAAGRGAEGELCYGCSRAVPAEAAALLR</sequence>
<evidence type="ECO:0000256" key="3">
    <source>
        <dbReference type="HAMAP-Rule" id="MF_03054"/>
    </source>
</evidence>
<dbReference type="UniPathway" id="UPA00988"/>
<dbReference type="HAMAP" id="MF_03054">
    <property type="entry name" value="CTU2"/>
    <property type="match status" value="1"/>
</dbReference>
<dbReference type="AlphaFoldDB" id="A0A6G1HRC4"/>
<dbReference type="GO" id="GO:0032447">
    <property type="term" value="P:protein urmylation"/>
    <property type="evidence" value="ECO:0007669"/>
    <property type="project" value="UniProtKB-UniRule"/>
</dbReference>
<dbReference type="OrthoDB" id="25129at2759"/>
<dbReference type="Gene3D" id="3.40.50.620">
    <property type="entry name" value="HUPs"/>
    <property type="match status" value="1"/>
</dbReference>
<evidence type="ECO:0000313" key="6">
    <source>
        <dbReference type="Proteomes" id="UP000799640"/>
    </source>
</evidence>
<gene>
    <name evidence="3" type="primary">NCS2</name>
    <name evidence="3" type="synonym">CTU2</name>
    <name evidence="5" type="ORF">EJ06DRAFT_83968</name>
</gene>